<feature type="domain" description="PAS" evidence="2">
    <location>
        <begin position="344"/>
        <end position="416"/>
    </location>
</feature>
<organism evidence="4 5">
    <name type="scientific">Malaciobacter halophilus</name>
    <dbReference type="NCBI Taxonomy" id="197482"/>
    <lineage>
        <taxon>Bacteria</taxon>
        <taxon>Pseudomonadati</taxon>
        <taxon>Campylobacterota</taxon>
        <taxon>Epsilonproteobacteria</taxon>
        <taxon>Campylobacterales</taxon>
        <taxon>Arcobacteraceae</taxon>
        <taxon>Malaciobacter</taxon>
    </lineage>
</organism>
<keyword evidence="5" id="KW-1185">Reference proteome</keyword>
<dbReference type="SUPFAM" id="SSF55785">
    <property type="entry name" value="PYP-like sensor domain (PAS domain)"/>
    <property type="match status" value="1"/>
</dbReference>
<dbReference type="AlphaFoldDB" id="A0A2N1J1I6"/>
<keyword evidence="1" id="KW-1133">Transmembrane helix</keyword>
<name>A0A2N1J1I6_9BACT</name>
<dbReference type="SMART" id="SM00091">
    <property type="entry name" value="PAS"/>
    <property type="match status" value="1"/>
</dbReference>
<dbReference type="PROSITE" id="PS50113">
    <property type="entry name" value="PAC"/>
    <property type="match status" value="1"/>
</dbReference>
<dbReference type="InterPro" id="IPR035965">
    <property type="entry name" value="PAS-like_dom_sf"/>
</dbReference>
<dbReference type="EMBL" id="NXIF01000037">
    <property type="protein sequence ID" value="PKI80352.1"/>
    <property type="molecule type" value="Genomic_DNA"/>
</dbReference>
<evidence type="ECO:0000313" key="4">
    <source>
        <dbReference type="EMBL" id="PKI80352.1"/>
    </source>
</evidence>
<dbReference type="Gene3D" id="3.30.450.20">
    <property type="entry name" value="PAS domain"/>
    <property type="match status" value="1"/>
</dbReference>
<reference evidence="4 5" key="1">
    <citation type="submission" date="2017-09" db="EMBL/GenBank/DDBJ databases">
        <title>Genomics of the genus Arcobacter.</title>
        <authorList>
            <person name="Perez-Cataluna A."/>
            <person name="Figueras M.J."/>
            <person name="Salas-Masso N."/>
        </authorList>
    </citation>
    <scope>NUCLEOTIDE SEQUENCE [LARGE SCALE GENOMIC DNA]</scope>
    <source>
        <strain evidence="4 5">DSM 18005</strain>
    </source>
</reference>
<dbReference type="InterPro" id="IPR000014">
    <property type="entry name" value="PAS"/>
</dbReference>
<dbReference type="InterPro" id="IPR013655">
    <property type="entry name" value="PAS_fold_3"/>
</dbReference>
<dbReference type="InterPro" id="IPR001610">
    <property type="entry name" value="PAC"/>
</dbReference>
<evidence type="ECO:0000259" key="2">
    <source>
        <dbReference type="PROSITE" id="PS50112"/>
    </source>
</evidence>
<proteinExistence type="predicted"/>
<dbReference type="CDD" id="cd00130">
    <property type="entry name" value="PAS"/>
    <property type="match status" value="1"/>
</dbReference>
<dbReference type="Pfam" id="PF08447">
    <property type="entry name" value="PAS_3"/>
    <property type="match status" value="1"/>
</dbReference>
<comment type="caution">
    <text evidence="4">The sequence shown here is derived from an EMBL/GenBank/DDBJ whole genome shotgun (WGS) entry which is preliminary data.</text>
</comment>
<accession>A0A2N1J1I6</accession>
<sequence>MIDKSLFVKYILTLFILVLITGSFINSLKKKQIDSIVKSDINRVKQYYKSAYNQSKNISDLIFFNNLLYDKKLIKIFKNSLDNSFKAKQELFAYLENKFYYFKSFGVNQINFYLPNNKTFLRLGNKIKDLDENYTKNSLIYVNSTLKEIDGIQINAQNPSLRFLKPLLDENLNHLATIELGISFDFISTSIQRSLDYKVFFLYKKELVKKDIFKSEQKKFEDFILNDEYQIQNNIFKLFKYRQDLFNALSKKNLEIKKQMRKNEEFGFVFTYKNKTVPFVFIPLRNSLTKQVTSYIVAYNSVEKSVEEAIALFDKIFILMAIFYLIFAVTLYAYLYTKHKKSIVNKRYDDLINAIDKYVIMAETNRNGFITYVTKAFCDISGYKKSELVGKNINILRHPDISKKFFQDMWDNLKRDGKWEGEIKNIDKNGNSYWVKGTIFPRYNLNKKIIGYSSIRVNITDAKQLEKINTILKEDLSNKLTELKYKDENFEDKTKVLLMGKVLDIVSHQWKQPISKITIQLALLNARLNEKSINKQILKAVHDKIEYELKSLSITLNEFKSLFNKNTKSDKYNVYEAIKESISSVKNESLSNVKIYSQTKKDIFCFGNFNEIKQIVSNILKSIIEKNSIEQSCTYNIKLSILEENSEVIIKITHDLKGAKVKDIQELINSDIIKSDMENEDMSLYVAKLLIEKSGAKIWFDVNEYETNFFIKLVSIDRRKSKRV</sequence>
<keyword evidence="1" id="KW-0472">Membrane</keyword>
<dbReference type="KEGG" id="ahs:AHALO_0496"/>
<gene>
    <name evidence="4" type="ORF">CP960_09825</name>
</gene>
<dbReference type="PANTHER" id="PTHR44757:SF2">
    <property type="entry name" value="BIOFILM ARCHITECTURE MAINTENANCE PROTEIN MBAA"/>
    <property type="match status" value="1"/>
</dbReference>
<dbReference type="InterPro" id="IPR000700">
    <property type="entry name" value="PAS-assoc_C"/>
</dbReference>
<dbReference type="Gene3D" id="3.30.565.10">
    <property type="entry name" value="Histidine kinase-like ATPase, C-terminal domain"/>
    <property type="match status" value="1"/>
</dbReference>
<dbReference type="SMART" id="SM00086">
    <property type="entry name" value="PAC"/>
    <property type="match status" value="1"/>
</dbReference>
<evidence type="ECO:0000256" key="1">
    <source>
        <dbReference type="SAM" id="Phobius"/>
    </source>
</evidence>
<feature type="domain" description="PAC" evidence="3">
    <location>
        <begin position="419"/>
        <end position="471"/>
    </location>
</feature>
<protein>
    <recommendedName>
        <fullName evidence="6">Histidine kinase</fullName>
    </recommendedName>
</protein>
<dbReference type="NCBIfam" id="TIGR00229">
    <property type="entry name" value="sensory_box"/>
    <property type="match status" value="1"/>
</dbReference>
<evidence type="ECO:0000259" key="3">
    <source>
        <dbReference type="PROSITE" id="PS50113"/>
    </source>
</evidence>
<dbReference type="OrthoDB" id="5347525at2"/>
<evidence type="ECO:0008006" key="6">
    <source>
        <dbReference type="Google" id="ProtNLM"/>
    </source>
</evidence>
<feature type="transmembrane region" description="Helical" evidence="1">
    <location>
        <begin position="316"/>
        <end position="337"/>
    </location>
</feature>
<feature type="transmembrane region" description="Helical" evidence="1">
    <location>
        <begin position="7"/>
        <end position="25"/>
    </location>
</feature>
<keyword evidence="1" id="KW-0812">Transmembrane</keyword>
<dbReference type="PANTHER" id="PTHR44757">
    <property type="entry name" value="DIGUANYLATE CYCLASE DGCP"/>
    <property type="match status" value="1"/>
</dbReference>
<dbReference type="RefSeq" id="WP_101185236.1">
    <property type="nucleotide sequence ID" value="NZ_CP031218.1"/>
</dbReference>
<dbReference type="Proteomes" id="UP000233248">
    <property type="component" value="Unassembled WGS sequence"/>
</dbReference>
<dbReference type="InterPro" id="IPR036890">
    <property type="entry name" value="HATPase_C_sf"/>
</dbReference>
<evidence type="ECO:0000313" key="5">
    <source>
        <dbReference type="Proteomes" id="UP000233248"/>
    </source>
</evidence>
<dbReference type="InterPro" id="IPR052155">
    <property type="entry name" value="Biofilm_reg_signaling"/>
</dbReference>
<dbReference type="PROSITE" id="PS50112">
    <property type="entry name" value="PAS"/>
    <property type="match status" value="1"/>
</dbReference>